<keyword evidence="4 13" id="KW-0808">Transferase</keyword>
<reference evidence="16" key="1">
    <citation type="journal article" date="2010" name="ISME J.">
        <title>Metagenome of the Mediterranean deep chlorophyll maximum studied by direct and fosmid library 454 pyrosequencing.</title>
        <authorList>
            <person name="Ghai R."/>
            <person name="Martin-Cuadrado A.B."/>
            <person name="Molto A.G."/>
            <person name="Heredia I.G."/>
            <person name="Cabrera R."/>
            <person name="Martin J."/>
            <person name="Verdu M."/>
            <person name="Deschamps P."/>
            <person name="Moreira D."/>
            <person name="Lopez-Garcia P."/>
            <person name="Mira A."/>
            <person name="Rodriguez-Valera F."/>
        </authorList>
    </citation>
    <scope>NUCLEOTIDE SEQUENCE</scope>
</reference>
<keyword evidence="7 13" id="KW-0418">Kinase</keyword>
<evidence type="ECO:0000313" key="16">
    <source>
        <dbReference type="EMBL" id="ADD93365.1"/>
    </source>
</evidence>
<dbReference type="EC" id="2.7.1.40" evidence="3 12"/>
<evidence type="ECO:0000256" key="11">
    <source>
        <dbReference type="ARBA" id="ARBA00023317"/>
    </source>
</evidence>
<dbReference type="InterPro" id="IPR036918">
    <property type="entry name" value="Pyrv_Knase_C_sf"/>
</dbReference>
<dbReference type="Gene3D" id="3.20.20.60">
    <property type="entry name" value="Phosphoenolpyruvate-binding domains"/>
    <property type="match status" value="1"/>
</dbReference>
<evidence type="ECO:0000256" key="8">
    <source>
        <dbReference type="ARBA" id="ARBA00022840"/>
    </source>
</evidence>
<evidence type="ECO:0000256" key="5">
    <source>
        <dbReference type="ARBA" id="ARBA00022723"/>
    </source>
</evidence>
<dbReference type="InterPro" id="IPR001697">
    <property type="entry name" value="Pyr_Knase"/>
</dbReference>
<comment type="similarity">
    <text evidence="2 13">Belongs to the pyruvate kinase family.</text>
</comment>
<dbReference type="InterPro" id="IPR040442">
    <property type="entry name" value="Pyrv_kinase-like_dom_sf"/>
</dbReference>
<dbReference type="Gene3D" id="2.40.33.10">
    <property type="entry name" value="PK beta-barrel domain-like"/>
    <property type="match status" value="1"/>
</dbReference>
<evidence type="ECO:0000256" key="10">
    <source>
        <dbReference type="ARBA" id="ARBA00023152"/>
    </source>
</evidence>
<feature type="domain" description="Pyruvate kinase barrel" evidence="14">
    <location>
        <begin position="4"/>
        <end position="230"/>
    </location>
</feature>
<dbReference type="InterPro" id="IPR015806">
    <property type="entry name" value="Pyrv_Knase_insert_dom_sf"/>
</dbReference>
<dbReference type="GO" id="GO:0016301">
    <property type="term" value="F:kinase activity"/>
    <property type="evidence" value="ECO:0007669"/>
    <property type="project" value="UniProtKB-KW"/>
</dbReference>
<dbReference type="GO" id="GO:0005524">
    <property type="term" value="F:ATP binding"/>
    <property type="evidence" value="ECO:0007669"/>
    <property type="project" value="UniProtKB-KW"/>
</dbReference>
<evidence type="ECO:0000256" key="7">
    <source>
        <dbReference type="ARBA" id="ARBA00022777"/>
    </source>
</evidence>
<dbReference type="NCBIfam" id="TIGR01064">
    <property type="entry name" value="pyruv_kin"/>
    <property type="match status" value="1"/>
</dbReference>
<dbReference type="AlphaFoldDB" id="D6PCB4"/>
<dbReference type="GO" id="GO:0030955">
    <property type="term" value="F:potassium ion binding"/>
    <property type="evidence" value="ECO:0007669"/>
    <property type="project" value="UniProtKB-UniRule"/>
</dbReference>
<feature type="domain" description="Pyruvate kinase C-terminal" evidence="15">
    <location>
        <begin position="262"/>
        <end position="338"/>
    </location>
</feature>
<dbReference type="Gene3D" id="3.40.1380.20">
    <property type="entry name" value="Pyruvate kinase, C-terminal domain"/>
    <property type="match status" value="1"/>
</dbReference>
<dbReference type="GO" id="GO:0000287">
    <property type="term" value="F:magnesium ion binding"/>
    <property type="evidence" value="ECO:0007669"/>
    <property type="project" value="UniProtKB-UniRule"/>
</dbReference>
<keyword evidence="11 16" id="KW-0670">Pyruvate</keyword>
<dbReference type="InterPro" id="IPR015795">
    <property type="entry name" value="Pyrv_Knase_C"/>
</dbReference>
<name>D6PCB4_9ARCH</name>
<dbReference type="GO" id="GO:0004743">
    <property type="term" value="F:pyruvate kinase activity"/>
    <property type="evidence" value="ECO:0007669"/>
    <property type="project" value="UniProtKB-UniRule"/>
</dbReference>
<evidence type="ECO:0000256" key="9">
    <source>
        <dbReference type="ARBA" id="ARBA00022842"/>
    </source>
</evidence>
<evidence type="ECO:0000259" key="15">
    <source>
        <dbReference type="Pfam" id="PF02887"/>
    </source>
</evidence>
<dbReference type="InterPro" id="IPR015793">
    <property type="entry name" value="Pyrv_Knase_brl"/>
</dbReference>
<dbReference type="PANTHER" id="PTHR11817">
    <property type="entry name" value="PYRUVATE KINASE"/>
    <property type="match status" value="1"/>
</dbReference>
<comment type="pathway">
    <text evidence="1 13">Carbohydrate degradation; glycolysis; pyruvate from D-glyceraldehyde 3-phosphate: step 5/5.</text>
</comment>
<evidence type="ECO:0000256" key="4">
    <source>
        <dbReference type="ARBA" id="ARBA00022679"/>
    </source>
</evidence>
<dbReference type="SUPFAM" id="SSF52935">
    <property type="entry name" value="PK C-terminal domain-like"/>
    <property type="match status" value="1"/>
</dbReference>
<dbReference type="SUPFAM" id="SSF51621">
    <property type="entry name" value="Phosphoenolpyruvate/pyruvate domain"/>
    <property type="match status" value="1"/>
</dbReference>
<keyword evidence="5" id="KW-0479">Metal-binding</keyword>
<keyword evidence="8" id="KW-0067">ATP-binding</keyword>
<keyword evidence="9 13" id="KW-0460">Magnesium</keyword>
<evidence type="ECO:0000256" key="1">
    <source>
        <dbReference type="ARBA" id="ARBA00004997"/>
    </source>
</evidence>
<dbReference type="PRINTS" id="PR01050">
    <property type="entry name" value="PYRUVTKNASE"/>
</dbReference>
<dbReference type="Pfam" id="PF02887">
    <property type="entry name" value="PK_C"/>
    <property type="match status" value="1"/>
</dbReference>
<dbReference type="InterPro" id="IPR015813">
    <property type="entry name" value="Pyrv/PenolPyrv_kinase-like_dom"/>
</dbReference>
<dbReference type="InterPro" id="IPR011037">
    <property type="entry name" value="Pyrv_Knase-like_insert_dom_sf"/>
</dbReference>
<evidence type="ECO:0000256" key="3">
    <source>
        <dbReference type="ARBA" id="ARBA00012142"/>
    </source>
</evidence>
<dbReference type="SUPFAM" id="SSF50800">
    <property type="entry name" value="PK beta-barrel domain-like"/>
    <property type="match status" value="1"/>
</dbReference>
<proteinExistence type="inferred from homology"/>
<evidence type="ECO:0000256" key="12">
    <source>
        <dbReference type="NCBIfam" id="TIGR01064"/>
    </source>
</evidence>
<comment type="catalytic activity">
    <reaction evidence="13">
        <text>pyruvate + ATP = phosphoenolpyruvate + ADP + H(+)</text>
        <dbReference type="Rhea" id="RHEA:18157"/>
        <dbReference type="ChEBI" id="CHEBI:15361"/>
        <dbReference type="ChEBI" id="CHEBI:15378"/>
        <dbReference type="ChEBI" id="CHEBI:30616"/>
        <dbReference type="ChEBI" id="CHEBI:58702"/>
        <dbReference type="ChEBI" id="CHEBI:456216"/>
        <dbReference type="EC" id="2.7.1.40"/>
    </reaction>
</comment>
<evidence type="ECO:0000259" key="14">
    <source>
        <dbReference type="Pfam" id="PF00224"/>
    </source>
</evidence>
<keyword evidence="10 13" id="KW-0324">Glycolysis</keyword>
<organism evidence="16">
    <name type="scientific">uncultured archaeon MedDCM-OCT-S11-C473</name>
    <dbReference type="NCBI Taxonomy" id="743104"/>
    <lineage>
        <taxon>Archaea</taxon>
        <taxon>environmental samples</taxon>
    </lineage>
</organism>
<dbReference type="Pfam" id="PF00224">
    <property type="entry name" value="PK"/>
    <property type="match status" value="1"/>
</dbReference>
<evidence type="ECO:0000256" key="13">
    <source>
        <dbReference type="RuleBase" id="RU000504"/>
    </source>
</evidence>
<dbReference type="UniPathway" id="UPA00109">
    <property type="reaction ID" value="UER00188"/>
</dbReference>
<evidence type="ECO:0000256" key="2">
    <source>
        <dbReference type="ARBA" id="ARBA00008663"/>
    </source>
</evidence>
<keyword evidence="6" id="KW-0547">Nucleotide-binding</keyword>
<sequence length="348" mass="36657">MDDASQSKLPVQYDGLSAELKPEDPVLIADGLIRLKVEKSPGESGGIVVCTVEDGGPVSARKGINVPGTLVDLPAIGPKDKAALAHALEAGADYVAVSYVRTPEDLLPAKEAIAAAGQHVPVIAKIEHPVALEHLNDILDLADAVMVARGDLGVEIPLEQVPQAQQRIVDGAIKRGMVVIVATQMLETMTLNPRPTRAEVSDVSTAIRHGATAVMLSGETASGDYPLQAVETMAKIATATEQGLASSEVRPGAQATYKTTRAVAHAGVELAKMSGAVRIMVATEHGNAPRLVSAYQPGIPITAVTDRVRAARRVQLLPGVDSLIVKEFERGSQTMQEGLRFYVSVERL</sequence>
<accession>D6PCB4</accession>
<evidence type="ECO:0000256" key="6">
    <source>
        <dbReference type="ARBA" id="ARBA00022741"/>
    </source>
</evidence>
<protein>
    <recommendedName>
        <fullName evidence="3 12">Pyruvate kinase</fullName>
        <ecNumber evidence="3 12">2.7.1.40</ecNumber>
    </recommendedName>
</protein>
<dbReference type="EMBL" id="GU942978">
    <property type="protein sequence ID" value="ADD93365.1"/>
    <property type="molecule type" value="Genomic_DNA"/>
</dbReference>